<dbReference type="InParanoid" id="B9S2Q7"/>
<dbReference type="eggNOG" id="KOG1944">
    <property type="taxonomic scope" value="Eukaryota"/>
</dbReference>
<accession>B9S2Q7</accession>
<keyword evidence="8" id="KW-1185">Reference proteome</keyword>
<sequence>MSSISSVRNIISKRCLYNHSTQQWRFYPHQFTNTKIPKRSPSSLSHSFSTFTPKSKVGFIEWYLGKLNSRPILTKTITTSLIFAAADFTAQMLSSSSSFDLIRTTRMAAYGLVLLGPSQHIWFNLMSKAFPKRDVFSTLKKTFMGQALYGPANASVFFSYNAALQGESGDEIAARLKRDVLPTLRNGLMYWPICDFFTYKFVPVHLQPLVNSTCSFFWTIYLTYMASLQKVGTTSIL</sequence>
<dbReference type="GO" id="GO:0016020">
    <property type="term" value="C:membrane"/>
    <property type="evidence" value="ECO:0007669"/>
    <property type="project" value="UniProtKB-SubCell"/>
</dbReference>
<evidence type="ECO:0000256" key="2">
    <source>
        <dbReference type="ARBA" id="ARBA00006824"/>
    </source>
</evidence>
<evidence type="ECO:0000256" key="3">
    <source>
        <dbReference type="ARBA" id="ARBA00022692"/>
    </source>
</evidence>
<dbReference type="OrthoDB" id="430207at2759"/>
<dbReference type="OMA" id="FYWYRWL"/>
<proteinExistence type="inferred from homology"/>
<dbReference type="KEGG" id="rcu:8270946"/>
<protein>
    <submittedName>
        <fullName evidence="7">Protein SYM1, putative</fullName>
    </submittedName>
</protein>
<dbReference type="GO" id="GO:0005737">
    <property type="term" value="C:cytoplasm"/>
    <property type="evidence" value="ECO:0000318"/>
    <property type="project" value="GO_Central"/>
</dbReference>
<organism evidence="7 8">
    <name type="scientific">Ricinus communis</name>
    <name type="common">Castor bean</name>
    <dbReference type="NCBI Taxonomy" id="3988"/>
    <lineage>
        <taxon>Eukaryota</taxon>
        <taxon>Viridiplantae</taxon>
        <taxon>Streptophyta</taxon>
        <taxon>Embryophyta</taxon>
        <taxon>Tracheophyta</taxon>
        <taxon>Spermatophyta</taxon>
        <taxon>Magnoliopsida</taxon>
        <taxon>eudicotyledons</taxon>
        <taxon>Gunneridae</taxon>
        <taxon>Pentapetalae</taxon>
        <taxon>rosids</taxon>
        <taxon>fabids</taxon>
        <taxon>Malpighiales</taxon>
        <taxon>Euphorbiaceae</taxon>
        <taxon>Acalyphoideae</taxon>
        <taxon>Acalypheae</taxon>
        <taxon>Ricinus</taxon>
    </lineage>
</organism>
<name>B9S2Q7_RICCO</name>
<keyword evidence="4" id="KW-1133">Transmembrane helix</keyword>
<evidence type="ECO:0000256" key="1">
    <source>
        <dbReference type="ARBA" id="ARBA00004141"/>
    </source>
</evidence>
<evidence type="ECO:0000256" key="6">
    <source>
        <dbReference type="RuleBase" id="RU363053"/>
    </source>
</evidence>
<comment type="similarity">
    <text evidence="2 6">Belongs to the peroxisomal membrane protein PXMP2/4 family.</text>
</comment>
<dbReference type="InterPro" id="IPR007248">
    <property type="entry name" value="Mpv17_PMP22"/>
</dbReference>
<evidence type="ECO:0000256" key="4">
    <source>
        <dbReference type="ARBA" id="ARBA00022989"/>
    </source>
</evidence>
<evidence type="ECO:0000313" key="7">
    <source>
        <dbReference type="EMBL" id="EEF42062.1"/>
    </source>
</evidence>
<reference evidence="8" key="1">
    <citation type="journal article" date="2010" name="Nat. Biotechnol.">
        <title>Draft genome sequence of the oilseed species Ricinus communis.</title>
        <authorList>
            <person name="Chan A.P."/>
            <person name="Crabtree J."/>
            <person name="Zhao Q."/>
            <person name="Lorenzi H."/>
            <person name="Orvis J."/>
            <person name="Puiu D."/>
            <person name="Melake-Berhan A."/>
            <person name="Jones K.M."/>
            <person name="Redman J."/>
            <person name="Chen G."/>
            <person name="Cahoon E.B."/>
            <person name="Gedil M."/>
            <person name="Stanke M."/>
            <person name="Haas B.J."/>
            <person name="Wortman J.R."/>
            <person name="Fraser-Liggett C.M."/>
            <person name="Ravel J."/>
            <person name="Rabinowicz P.D."/>
        </authorList>
    </citation>
    <scope>NUCLEOTIDE SEQUENCE [LARGE SCALE GENOMIC DNA]</scope>
    <source>
        <strain evidence="8">cv. Hale</strain>
    </source>
</reference>
<dbReference type="AlphaFoldDB" id="B9S2Q7"/>
<comment type="subcellular location">
    <subcellularLocation>
        <location evidence="1">Membrane</location>
        <topology evidence="1">Multi-pass membrane protein</topology>
    </subcellularLocation>
</comment>
<dbReference type="EMBL" id="EQ973853">
    <property type="protein sequence ID" value="EEF42062.1"/>
    <property type="molecule type" value="Genomic_DNA"/>
</dbReference>
<dbReference type="FunCoup" id="B9S2Q7">
    <property type="interactions" value="250"/>
</dbReference>
<keyword evidence="3" id="KW-0812">Transmembrane</keyword>
<dbReference type="PANTHER" id="PTHR11266:SF88">
    <property type="entry name" value="PROTEIN SYM1-LIKE"/>
    <property type="match status" value="1"/>
</dbReference>
<dbReference type="Proteomes" id="UP000008311">
    <property type="component" value="Unassembled WGS sequence"/>
</dbReference>
<dbReference type="Pfam" id="PF04117">
    <property type="entry name" value="Mpv17_PMP22"/>
    <property type="match status" value="1"/>
</dbReference>
<keyword evidence="5" id="KW-0472">Membrane</keyword>
<dbReference type="PANTHER" id="PTHR11266">
    <property type="entry name" value="PEROXISOMAL MEMBRANE PROTEIN 2, PXMP2 MPV17"/>
    <property type="match status" value="1"/>
</dbReference>
<gene>
    <name evidence="7" type="ORF">RCOM_0560200</name>
</gene>
<dbReference type="STRING" id="3988.B9S2Q7"/>
<evidence type="ECO:0000313" key="8">
    <source>
        <dbReference type="Proteomes" id="UP000008311"/>
    </source>
</evidence>
<evidence type="ECO:0000256" key="5">
    <source>
        <dbReference type="ARBA" id="ARBA00023136"/>
    </source>
</evidence>